<proteinExistence type="predicted"/>
<protein>
    <submittedName>
        <fullName evidence="1">Uncharacterized protein</fullName>
    </submittedName>
</protein>
<keyword evidence="2" id="KW-1185">Reference proteome</keyword>
<evidence type="ECO:0000313" key="2">
    <source>
        <dbReference type="Proteomes" id="UP000646827"/>
    </source>
</evidence>
<accession>A0A8H7RWJ1</accession>
<gene>
    <name evidence="1" type="ORF">INT45_006313</name>
</gene>
<organism evidence="1 2">
    <name type="scientific">Circinella minor</name>
    <dbReference type="NCBI Taxonomy" id="1195481"/>
    <lineage>
        <taxon>Eukaryota</taxon>
        <taxon>Fungi</taxon>
        <taxon>Fungi incertae sedis</taxon>
        <taxon>Mucoromycota</taxon>
        <taxon>Mucoromycotina</taxon>
        <taxon>Mucoromycetes</taxon>
        <taxon>Mucorales</taxon>
        <taxon>Lichtheimiaceae</taxon>
        <taxon>Circinella</taxon>
    </lineage>
</organism>
<sequence>MGNVNNNFRCAKGNARRYTKSCEFYEKQCRPAISNQALKNQLEKDCGLCKRPLFHNNTCTASREHIFDGDTCTLTHFGTRDHNVFQLNDDQQKKLADYLVNSPQITSKAAVVGNNPLTGQIIGLVSGIDQVLGKTADDLFEGFDRNQRNYPGYVYSKSVTLDVFVITFRAPEMSRFVDMKLFLVIMNVTFKAVKNSGEHKRYLCLSALYFSSIRRNSLVFQAIIGGLTEMYFHQYFLAFFTAYKISFTSEDNFFGMIMDFSAAQRNRFLSAYKMYTYKREDGMKYLEGCYMHWMKYIQLISSNGKVVPQEERSDFLRLVHTIRTTEDGNVFNSA</sequence>
<dbReference type="OrthoDB" id="2255941at2759"/>
<evidence type="ECO:0000313" key="1">
    <source>
        <dbReference type="EMBL" id="KAG2218552.1"/>
    </source>
</evidence>
<name>A0A8H7RWJ1_9FUNG</name>
<reference evidence="1 2" key="1">
    <citation type="submission" date="2020-12" db="EMBL/GenBank/DDBJ databases">
        <title>Metabolic potential, ecology and presence of endohyphal bacteria is reflected in genomic diversity of Mucoromycotina.</title>
        <authorList>
            <person name="Muszewska A."/>
            <person name="Okrasinska A."/>
            <person name="Steczkiewicz K."/>
            <person name="Drgas O."/>
            <person name="Orlowska M."/>
            <person name="Perlinska-Lenart U."/>
            <person name="Aleksandrzak-Piekarczyk T."/>
            <person name="Szatraj K."/>
            <person name="Zielenkiewicz U."/>
            <person name="Pilsyk S."/>
            <person name="Malc E."/>
            <person name="Mieczkowski P."/>
            <person name="Kruszewska J.S."/>
            <person name="Biernat P."/>
            <person name="Pawlowska J."/>
        </authorList>
    </citation>
    <scope>NUCLEOTIDE SEQUENCE [LARGE SCALE GENOMIC DNA]</scope>
    <source>
        <strain evidence="1 2">CBS 142.35</strain>
    </source>
</reference>
<dbReference type="Proteomes" id="UP000646827">
    <property type="component" value="Unassembled WGS sequence"/>
</dbReference>
<dbReference type="EMBL" id="JAEPRB010000223">
    <property type="protein sequence ID" value="KAG2218552.1"/>
    <property type="molecule type" value="Genomic_DNA"/>
</dbReference>
<dbReference type="AlphaFoldDB" id="A0A8H7RWJ1"/>
<comment type="caution">
    <text evidence="1">The sequence shown here is derived from an EMBL/GenBank/DDBJ whole genome shotgun (WGS) entry which is preliminary data.</text>
</comment>